<dbReference type="InterPro" id="IPR017173">
    <property type="entry name" value="Sac3"/>
</dbReference>
<dbReference type="PROSITE" id="PS50250">
    <property type="entry name" value="PCI"/>
    <property type="match status" value="1"/>
</dbReference>
<dbReference type="InterPro" id="IPR045107">
    <property type="entry name" value="SAC3/GANP/THP3"/>
</dbReference>
<dbReference type="AlphaFoldDB" id="A0AAN7WN09"/>
<keyword evidence="2" id="KW-0597">Phosphoprotein</keyword>
<dbReference type="PIRSF" id="PIRSF037320">
    <property type="entry name" value="mRNA_export_factor_Sac3"/>
    <property type="match status" value="1"/>
</dbReference>
<keyword evidence="9" id="KW-1185">Reference proteome</keyword>
<organism evidence="8 9">
    <name type="scientific">Arxiozyma heterogenica</name>
    <dbReference type="NCBI Taxonomy" id="278026"/>
    <lineage>
        <taxon>Eukaryota</taxon>
        <taxon>Fungi</taxon>
        <taxon>Dikarya</taxon>
        <taxon>Ascomycota</taxon>
        <taxon>Saccharomycotina</taxon>
        <taxon>Saccharomycetes</taxon>
        <taxon>Saccharomycetales</taxon>
        <taxon>Saccharomycetaceae</taxon>
        <taxon>Arxiozyma</taxon>
    </lineage>
</organism>
<name>A0AAN7WN09_9SACH</name>
<dbReference type="PANTHER" id="PTHR12436">
    <property type="entry name" value="80 KDA MCM3-ASSOCIATED PROTEIN"/>
    <property type="match status" value="1"/>
</dbReference>
<evidence type="ECO:0000313" key="8">
    <source>
        <dbReference type="EMBL" id="KAK5780865.1"/>
    </source>
</evidence>
<evidence type="ECO:0000259" key="7">
    <source>
        <dbReference type="PROSITE" id="PS50250"/>
    </source>
</evidence>
<comment type="similarity">
    <text evidence="4 5">Belongs to the SAC3 family.</text>
</comment>
<sequence>MDNLSQTKNITNYFVSNENKKFMIPKNKNPFSNNTSNISGDNNSGISSNDEFNNQSHRKDDSINQAIMIPNPQKQIGSLISNPESLGFKRLTHKRRQIPKFLCTQQPQLTKRKFVQDHWDKLNQRKMINLENTIEDTTELYETLKKMRDIERKMMERKGLVDKADFAKELNEAIVFQGTCEDMCPVFERARRNVELTVFSYEREPGENKKASRNKALKVFARPAAAAAPPLPSDVRPPHILVKTLDYIVDNLLTTLPKSESFLWDRMRSIRQDFTYQNYSGPEAVDCNERIVRIHLLILHIMIKTKIEFSIQQELEQLHKALITLSEIYDDMRANGFECPNEAEFRAYGLLSKIRDPQYDQIIQTLPSHIFNDHLVQLAICFRQIISNSNYSERGYIKTENSLNFYLQFFQLLQSTEVPFLMGSFLQIYLGEVRFYSMKALSLSLNKKHKPIPIKYFLDTLLFNNKEELESFCQYYSISISSDAVDLKTLSYHSHHLAEKKPLSQTYLMCIDNKIGDRTYAQLINCGKSNENITSRDSNALNASRIDNSIRHLIYQPSFSVDPKLLPSFQTTSFAVDNKPVQFSEKKDHVFNIKSSTQILPSRDTSLSTTATATPTQAFNINQNNISEIRTGNFHVVPTNSSKQMSSLNSIDKNVSNITLSQRNLTFNNTVTNIFTDGKTPLKQSKSQTIPQINKKQEKEVIKDKLADRLTNALIKSTIATVVQDTVTKIEKTKQSRNKIINYLANSLFNAFLHENIYYTFLDSQATVFSERTMKSNFLSKWKINYKDKQNQRYIKKKHKEDLQNVQKQLGVPQIIRSRLNFGTPITSSNTSFLLSSDKKTDLIFSPTCNEVNNFSTQLEQREDIWKPFNMKELYFEKVNNKVIPSLNIEIDILLYSNNWTSISNKWLLTKFGLNDQKKVISMEENKFRLNVKCIDKNFDPVELDHTQLIIFNTGVTCDDIFDLELKLQKDGEELIKLISNISARSEICFNLLIVYWDSMETVISPSKIARFLKLNRIEKSFNDVLLNIGFIKVTSNSPQKSLEEGLKRMARDFKCQLTERGRYKQKLYKRRSLTGSQVCKTPISTLVTIDEKMKRIRKIEEDKYKKQQDMKNTYAHLQSHIMASPKLYKTKLPVLLSASKQNPKFKTPMTKSDELLSTPAIPSHLVTKVQRKQHPPIPPTTPCQGTYFPNGSMVVHQTPIVSWNSNSGNYNTNHRTTSLFGFDERNPPIFQTPIQSIVKPMDQSILSAEGSHTIQELKNIIETVRKKVHSNT</sequence>
<dbReference type="GO" id="GO:0005635">
    <property type="term" value="C:nuclear envelope"/>
    <property type="evidence" value="ECO:0007669"/>
    <property type="project" value="UniProtKB-SubCell"/>
</dbReference>
<dbReference type="Gene3D" id="1.25.40.990">
    <property type="match status" value="1"/>
</dbReference>
<dbReference type="InterPro" id="IPR005062">
    <property type="entry name" value="SAC3/GANP/THP3_conserved"/>
</dbReference>
<protein>
    <recommendedName>
        <fullName evidence="5">Nuclear mRNA export factor</fullName>
    </recommendedName>
</protein>
<dbReference type="Gene3D" id="6.10.250.2880">
    <property type="match status" value="1"/>
</dbReference>
<dbReference type="Proteomes" id="UP001306508">
    <property type="component" value="Unassembled WGS sequence"/>
</dbReference>
<dbReference type="FunFam" id="1.25.40.990:FF:000008">
    <property type="entry name" value="Nuclear mRNA export protein SAC3"/>
    <property type="match status" value="1"/>
</dbReference>
<comment type="subcellular location">
    <subcellularLocation>
        <location evidence="1 5">Nucleus envelope</location>
    </subcellularLocation>
</comment>
<keyword evidence="3 5" id="KW-0539">Nucleus</keyword>
<evidence type="ECO:0000256" key="6">
    <source>
        <dbReference type="SAM" id="MobiDB-lite"/>
    </source>
</evidence>
<feature type="domain" description="PCI" evidence="7">
    <location>
        <begin position="314"/>
        <end position="508"/>
    </location>
</feature>
<evidence type="ECO:0000256" key="2">
    <source>
        <dbReference type="ARBA" id="ARBA00022553"/>
    </source>
</evidence>
<proteinExistence type="inferred from homology"/>
<accession>A0AAN7WN09</accession>
<comment type="caution">
    <text evidence="8">The sequence shown here is derived from an EMBL/GenBank/DDBJ whole genome shotgun (WGS) entry which is preliminary data.</text>
</comment>
<dbReference type="PANTHER" id="PTHR12436:SF3">
    <property type="entry name" value="GERMINAL-CENTER ASSOCIATED NUCLEAR PROTEIN"/>
    <property type="match status" value="1"/>
</dbReference>
<dbReference type="GO" id="GO:0006406">
    <property type="term" value="P:mRNA export from nucleus"/>
    <property type="evidence" value="ECO:0007669"/>
    <property type="project" value="UniProtKB-UniRule"/>
</dbReference>
<dbReference type="InterPro" id="IPR024293">
    <property type="entry name" value="SAC3_helical"/>
</dbReference>
<reference evidence="9" key="1">
    <citation type="submission" date="2023-07" db="EMBL/GenBank/DDBJ databases">
        <title>A draft genome of Kazachstania heterogenica Y-27499.</title>
        <authorList>
            <person name="Donic C."/>
            <person name="Kralova J.S."/>
            <person name="Fidel L."/>
            <person name="Ben-Dor S."/>
            <person name="Jung S."/>
        </authorList>
    </citation>
    <scope>NUCLEOTIDE SEQUENCE [LARGE SCALE GENOMIC DNA]</scope>
    <source>
        <strain evidence="9">Y27499</strain>
    </source>
</reference>
<dbReference type="Pfam" id="PF03399">
    <property type="entry name" value="SAC3_GANP"/>
    <property type="match status" value="1"/>
</dbReference>
<gene>
    <name evidence="8" type="ORF">RI543_001992</name>
</gene>
<evidence type="ECO:0000313" key="9">
    <source>
        <dbReference type="Proteomes" id="UP001306508"/>
    </source>
</evidence>
<evidence type="ECO:0000256" key="4">
    <source>
        <dbReference type="ARBA" id="ARBA00038443"/>
    </source>
</evidence>
<dbReference type="GO" id="GO:0070390">
    <property type="term" value="C:transcription export complex 2"/>
    <property type="evidence" value="ECO:0007669"/>
    <property type="project" value="UniProtKB-UniRule"/>
</dbReference>
<evidence type="ECO:0000256" key="5">
    <source>
        <dbReference type="PIRNR" id="PIRNR037320"/>
    </source>
</evidence>
<feature type="compositionally biased region" description="Low complexity" evidence="6">
    <location>
        <begin position="32"/>
        <end position="50"/>
    </location>
</feature>
<feature type="region of interest" description="Disordered" evidence="6">
    <location>
        <begin position="25"/>
        <end position="57"/>
    </location>
</feature>
<dbReference type="GO" id="GO:0005737">
    <property type="term" value="C:cytoplasm"/>
    <property type="evidence" value="ECO:0007669"/>
    <property type="project" value="TreeGrafter"/>
</dbReference>
<dbReference type="GO" id="GO:0042274">
    <property type="term" value="P:ribosomal small subunit biogenesis"/>
    <property type="evidence" value="ECO:0007669"/>
    <property type="project" value="UniProtKB-UniRule"/>
</dbReference>
<dbReference type="InterPro" id="IPR000717">
    <property type="entry name" value="PCI_dom"/>
</dbReference>
<evidence type="ECO:0000256" key="1">
    <source>
        <dbReference type="ARBA" id="ARBA00004259"/>
    </source>
</evidence>
<dbReference type="Pfam" id="PF12209">
    <property type="entry name" value="SAC3"/>
    <property type="match status" value="1"/>
</dbReference>
<dbReference type="EMBL" id="JAWIZZ010000040">
    <property type="protein sequence ID" value="KAK5780865.1"/>
    <property type="molecule type" value="Genomic_DNA"/>
</dbReference>
<evidence type="ECO:0000256" key="3">
    <source>
        <dbReference type="ARBA" id="ARBA00023242"/>
    </source>
</evidence>